<dbReference type="RefSeq" id="WP_092320784.1">
    <property type="nucleotide sequence ID" value="NZ_FNTJ01000003.1"/>
</dbReference>
<evidence type="ECO:0000313" key="1">
    <source>
        <dbReference type="EMBL" id="SED33064.1"/>
    </source>
</evidence>
<dbReference type="AlphaFoldDB" id="A0A1H4ZU89"/>
<sequence>MTDAITIQNPRNRGGSTGHVLAKRSVTFTEIRNCTDKFIVSHYQPVALIEVIKGGGDSALGVGLGSLFSTGVDNNDYTTFEARIYEIPSWAIAMAMAYQDCKLCGVDKAKTGNPKLSSATSVCSAATDQIVSKAVSQFNKAMPACMPKLLYSTEFDPAWRTGCRDMAHTFLSNPITCNELTGNISMFGMELCIGPKWGPLYPRQMATQNDSAPIAAGIAAYRAIHVSAFAQGSFPFNGSLAIGKLQQTSPMVTVGFGAGSMMLDTQMRAGPVDPMHTYTFVWWVPVTCCKDYEEIMGICDGSSSFCG</sequence>
<protein>
    <recommendedName>
        <fullName evidence="3">TraU protein</fullName>
    </recommendedName>
</protein>
<evidence type="ECO:0008006" key="3">
    <source>
        <dbReference type="Google" id="ProtNLM"/>
    </source>
</evidence>
<organism evidence="1 2">
    <name type="scientific">Pseudomonas saponiphila</name>
    <dbReference type="NCBI Taxonomy" id="556534"/>
    <lineage>
        <taxon>Bacteria</taxon>
        <taxon>Pseudomonadati</taxon>
        <taxon>Pseudomonadota</taxon>
        <taxon>Gammaproteobacteria</taxon>
        <taxon>Pseudomonadales</taxon>
        <taxon>Pseudomonadaceae</taxon>
        <taxon>Pseudomonas</taxon>
    </lineage>
</organism>
<proteinExistence type="predicted"/>
<gene>
    <name evidence="1" type="ORF">SAMN05216178_6812</name>
</gene>
<name>A0A1H4ZU89_9PSED</name>
<accession>A0A1H4ZU89</accession>
<reference evidence="2" key="1">
    <citation type="submission" date="2016-10" db="EMBL/GenBank/DDBJ databases">
        <authorList>
            <person name="Varghese N."/>
            <person name="Submissions S."/>
        </authorList>
    </citation>
    <scope>NUCLEOTIDE SEQUENCE [LARGE SCALE GENOMIC DNA]</scope>
    <source>
        <strain evidence="2">DSM 9751</strain>
    </source>
</reference>
<evidence type="ECO:0000313" key="2">
    <source>
        <dbReference type="Proteomes" id="UP000198982"/>
    </source>
</evidence>
<keyword evidence="2" id="KW-1185">Reference proteome</keyword>
<dbReference type="EMBL" id="FNTJ01000003">
    <property type="protein sequence ID" value="SED33064.1"/>
    <property type="molecule type" value="Genomic_DNA"/>
</dbReference>
<dbReference type="Proteomes" id="UP000198982">
    <property type="component" value="Unassembled WGS sequence"/>
</dbReference>